<feature type="repeat" description="ANK" evidence="10">
    <location>
        <begin position="422"/>
        <end position="454"/>
    </location>
</feature>
<dbReference type="GO" id="GO:0045944">
    <property type="term" value="P:positive regulation of transcription by RNA polymerase II"/>
    <property type="evidence" value="ECO:0007669"/>
    <property type="project" value="TreeGrafter"/>
</dbReference>
<keyword evidence="2" id="KW-0217">Developmental protein</keyword>
<dbReference type="Pfam" id="PF00023">
    <property type="entry name" value="Ank"/>
    <property type="match status" value="2"/>
</dbReference>
<keyword evidence="4" id="KW-0879">Wnt signaling pathway</keyword>
<name>A0A8B9MB25_9AVES</name>
<protein>
    <recommendedName>
        <fullName evidence="9">Inversin</fullName>
    </recommendedName>
</protein>
<dbReference type="PANTHER" id="PTHR24193:SF121">
    <property type="entry name" value="ADA2A-CONTAINING COMPLEX COMPONENT 3, ISOFORM D"/>
    <property type="match status" value="1"/>
</dbReference>
<evidence type="ECO:0000256" key="11">
    <source>
        <dbReference type="SAM" id="MobiDB-lite"/>
    </source>
</evidence>
<feature type="repeat" description="ANK" evidence="10">
    <location>
        <begin position="254"/>
        <end position="278"/>
    </location>
</feature>
<evidence type="ECO:0000256" key="7">
    <source>
        <dbReference type="ARBA" id="ARBA00023043"/>
    </source>
</evidence>
<evidence type="ECO:0000256" key="6">
    <source>
        <dbReference type="ARBA" id="ARBA00022860"/>
    </source>
</evidence>
<dbReference type="SUPFAM" id="SSF48403">
    <property type="entry name" value="Ankyrin repeat"/>
    <property type="match status" value="2"/>
</dbReference>
<organism evidence="12 13">
    <name type="scientific">Accipiter nisus</name>
    <name type="common">Eurasian sparrowhawk</name>
    <dbReference type="NCBI Taxonomy" id="211598"/>
    <lineage>
        <taxon>Eukaryota</taxon>
        <taxon>Metazoa</taxon>
        <taxon>Chordata</taxon>
        <taxon>Craniata</taxon>
        <taxon>Vertebrata</taxon>
        <taxon>Euteleostomi</taxon>
        <taxon>Archelosauria</taxon>
        <taxon>Archosauria</taxon>
        <taxon>Dinosauria</taxon>
        <taxon>Saurischia</taxon>
        <taxon>Theropoda</taxon>
        <taxon>Coelurosauria</taxon>
        <taxon>Aves</taxon>
        <taxon>Neognathae</taxon>
        <taxon>Neoaves</taxon>
        <taxon>Telluraves</taxon>
        <taxon>Accipitrimorphae</taxon>
        <taxon>Accipitriformes</taxon>
        <taxon>Accipitridae</taxon>
        <taxon>Accipitrinae</taxon>
        <taxon>Accipiter</taxon>
    </lineage>
</organism>
<evidence type="ECO:0000256" key="10">
    <source>
        <dbReference type="PROSITE-ProRule" id="PRU00023"/>
    </source>
</evidence>
<feature type="region of interest" description="Disordered" evidence="11">
    <location>
        <begin position="520"/>
        <end position="624"/>
    </location>
</feature>
<dbReference type="Pfam" id="PF13637">
    <property type="entry name" value="Ank_4"/>
    <property type="match status" value="1"/>
</dbReference>
<dbReference type="PRINTS" id="PR01415">
    <property type="entry name" value="ANKYRIN"/>
</dbReference>
<feature type="repeat" description="ANK" evidence="10">
    <location>
        <begin position="288"/>
        <end position="320"/>
    </location>
</feature>
<feature type="repeat" description="ANK" evidence="10">
    <location>
        <begin position="220"/>
        <end position="240"/>
    </location>
</feature>
<dbReference type="InterPro" id="IPR036770">
    <property type="entry name" value="Ankyrin_rpt-contain_sf"/>
</dbReference>
<evidence type="ECO:0000256" key="2">
    <source>
        <dbReference type="ARBA" id="ARBA00022473"/>
    </source>
</evidence>
<dbReference type="CDD" id="cd23767">
    <property type="entry name" value="IQCD"/>
    <property type="match status" value="1"/>
</dbReference>
<dbReference type="PANTHER" id="PTHR24193">
    <property type="entry name" value="ANKYRIN REPEAT PROTEIN"/>
    <property type="match status" value="1"/>
</dbReference>
<feature type="repeat" description="ANK" evidence="10">
    <location>
        <begin position="488"/>
        <end position="520"/>
    </location>
</feature>
<dbReference type="Proteomes" id="UP000694541">
    <property type="component" value="Unplaced"/>
</dbReference>
<dbReference type="FunFam" id="1.25.40.20:FF:000078">
    <property type="entry name" value="Inversin"/>
    <property type="match status" value="1"/>
</dbReference>
<accession>A0A8B9MB25</accession>
<reference evidence="12" key="2">
    <citation type="submission" date="2025-09" db="UniProtKB">
        <authorList>
            <consortium name="Ensembl"/>
        </authorList>
    </citation>
    <scope>IDENTIFICATION</scope>
</reference>
<feature type="repeat" description="ANK" evidence="10">
    <location>
        <begin position="47"/>
        <end position="79"/>
    </location>
</feature>
<dbReference type="FunFam" id="1.25.40.20:FF:000144">
    <property type="entry name" value="inversin isoform X1"/>
    <property type="match status" value="1"/>
</dbReference>
<feature type="compositionally biased region" description="Polar residues" evidence="11">
    <location>
        <begin position="582"/>
        <end position="595"/>
    </location>
</feature>
<dbReference type="PROSITE" id="PS50297">
    <property type="entry name" value="ANK_REP_REGION"/>
    <property type="match status" value="9"/>
</dbReference>
<feature type="region of interest" description="Disordered" evidence="11">
    <location>
        <begin position="737"/>
        <end position="773"/>
    </location>
</feature>
<dbReference type="Gene3D" id="1.25.40.20">
    <property type="entry name" value="Ankyrin repeat-containing domain"/>
    <property type="match status" value="4"/>
</dbReference>
<feature type="repeat" description="ANK" evidence="10">
    <location>
        <begin position="389"/>
        <end position="421"/>
    </location>
</feature>
<proteinExistence type="predicted"/>
<feature type="repeat" description="ANK" evidence="10">
    <location>
        <begin position="455"/>
        <end position="487"/>
    </location>
</feature>
<feature type="repeat" description="ANK" evidence="10">
    <location>
        <begin position="148"/>
        <end position="180"/>
    </location>
</feature>
<dbReference type="FunFam" id="1.25.40.20:FF:000082">
    <property type="entry name" value="Inversin"/>
    <property type="match status" value="1"/>
</dbReference>
<evidence type="ECO:0000256" key="5">
    <source>
        <dbReference type="ARBA" id="ARBA00022737"/>
    </source>
</evidence>
<evidence type="ECO:0000313" key="13">
    <source>
        <dbReference type="Proteomes" id="UP000694541"/>
    </source>
</evidence>
<evidence type="ECO:0000256" key="4">
    <source>
        <dbReference type="ARBA" id="ARBA00022687"/>
    </source>
</evidence>
<keyword evidence="5" id="KW-0677">Repeat</keyword>
<dbReference type="PROSITE" id="PS50088">
    <property type="entry name" value="ANK_REPEAT"/>
    <property type="match status" value="11"/>
</dbReference>
<dbReference type="GO" id="GO:0005634">
    <property type="term" value="C:nucleus"/>
    <property type="evidence" value="ECO:0007669"/>
    <property type="project" value="TreeGrafter"/>
</dbReference>
<feature type="region of interest" description="Disordered" evidence="11">
    <location>
        <begin position="687"/>
        <end position="712"/>
    </location>
</feature>
<dbReference type="AlphaFoldDB" id="A0A8B9MB25"/>
<dbReference type="Pfam" id="PF12796">
    <property type="entry name" value="Ank_2"/>
    <property type="match status" value="4"/>
</dbReference>
<feature type="repeat" description="ANK" evidence="10">
    <location>
        <begin position="80"/>
        <end position="112"/>
    </location>
</feature>
<keyword evidence="7 10" id="KW-0040">ANK repeat</keyword>
<keyword evidence="13" id="KW-1185">Reference proteome</keyword>
<feature type="repeat" description="ANK" evidence="10">
    <location>
        <begin position="356"/>
        <end position="388"/>
    </location>
</feature>
<dbReference type="FunFam" id="1.25.40.20:FF:000092">
    <property type="entry name" value="inversin isoform X1"/>
    <property type="match status" value="1"/>
</dbReference>
<dbReference type="SMART" id="SM00248">
    <property type="entry name" value="ANK"/>
    <property type="match status" value="15"/>
</dbReference>
<evidence type="ECO:0000256" key="1">
    <source>
        <dbReference type="ARBA" id="ARBA00004245"/>
    </source>
</evidence>
<keyword evidence="8" id="KW-0206">Cytoskeleton</keyword>
<reference evidence="12" key="1">
    <citation type="submission" date="2025-08" db="UniProtKB">
        <authorList>
            <consortium name="Ensembl"/>
        </authorList>
    </citation>
    <scope>IDENTIFICATION</scope>
</reference>
<dbReference type="PROSITE" id="PS50096">
    <property type="entry name" value="IQ"/>
    <property type="match status" value="1"/>
</dbReference>
<dbReference type="GO" id="GO:0005516">
    <property type="term" value="F:calmodulin binding"/>
    <property type="evidence" value="ECO:0007669"/>
    <property type="project" value="UniProtKB-KW"/>
</dbReference>
<evidence type="ECO:0000313" key="12">
    <source>
        <dbReference type="Ensembl" id="ENSANIP00000006607.1"/>
    </source>
</evidence>
<dbReference type="Ensembl" id="ENSANIT00000006828.1">
    <property type="protein sequence ID" value="ENSANIP00000006607.1"/>
    <property type="gene ID" value="ENSANIG00000004466.1"/>
</dbReference>
<feature type="region of interest" description="Disordered" evidence="11">
    <location>
        <begin position="787"/>
        <end position="827"/>
    </location>
</feature>
<feature type="compositionally biased region" description="Polar residues" evidence="11">
    <location>
        <begin position="540"/>
        <end position="568"/>
    </location>
</feature>
<feature type="compositionally biased region" description="Basic and acidic residues" evidence="11">
    <location>
        <begin position="751"/>
        <end position="760"/>
    </location>
</feature>
<dbReference type="InterPro" id="IPR050663">
    <property type="entry name" value="Ankyrin-SOCS_Box"/>
</dbReference>
<keyword evidence="3" id="KW-0963">Cytoplasm</keyword>
<evidence type="ECO:0000256" key="8">
    <source>
        <dbReference type="ARBA" id="ARBA00023212"/>
    </source>
</evidence>
<keyword evidence="6" id="KW-0112">Calmodulin-binding</keyword>
<evidence type="ECO:0000256" key="3">
    <source>
        <dbReference type="ARBA" id="ARBA00022490"/>
    </source>
</evidence>
<dbReference type="GO" id="GO:0000976">
    <property type="term" value="F:transcription cis-regulatory region binding"/>
    <property type="evidence" value="ECO:0007669"/>
    <property type="project" value="TreeGrafter"/>
</dbReference>
<dbReference type="GO" id="GO:0016055">
    <property type="term" value="P:Wnt signaling pathway"/>
    <property type="evidence" value="ECO:0007669"/>
    <property type="project" value="UniProtKB-KW"/>
</dbReference>
<dbReference type="InterPro" id="IPR002110">
    <property type="entry name" value="Ankyrin_rpt"/>
</dbReference>
<dbReference type="GO" id="GO:0005856">
    <property type="term" value="C:cytoskeleton"/>
    <property type="evidence" value="ECO:0007669"/>
    <property type="project" value="UniProtKB-SubCell"/>
</dbReference>
<comment type="subcellular location">
    <subcellularLocation>
        <location evidence="1">Cytoplasm</location>
        <location evidence="1">Cytoskeleton</location>
    </subcellularLocation>
</comment>
<evidence type="ECO:0000256" key="9">
    <source>
        <dbReference type="ARBA" id="ARBA00067613"/>
    </source>
</evidence>
<sequence length="1036" mass="115061">MNISANCLFSGSSLASEVHAAAVNGDKSTLQKLIAGNSELKDKEDQFGRTPLMYCVLADRLDCAEALLKAGADVNRADRSRRTALHLAAQKGNYRFMKLLLARRGNWMQKDLEDMTPLHLTTRHKSPKCLALLLKHMAPGEVDTQDRNKQTALHWSAYYNNPEHVKLLIKHDSNIGIPDIEGKIPLHWAANNKDPSAIHTVKCILEAAPTESLLNWQDYEGRTPLHFAVADGNVAVVDVLTSYEGCNVTSYDNLFRTPLHWAALLGHAQIVHLLLERNKFGTIPSDSQGATPLHYAAQSNFAETVEVFLKHPSVKDDSDLEGRTSFMWAAGKGSDDVIRTMLTLKLDIDINMTDKYAGTALHAAALSGHVSTVKLLLEHNAQVDALDVMKHTPLFRACEMGHKEVIQTLIKGGARVDLVDQDGHSPLHWAALGGNADVCQILIENKINPNVQDYAGRTPLQCAAYGGYINCMVVLLENNADPNIQDKEGRTALHWLCNNGYLDAIKLLLGFDAFPNHMENSEERKREEESKRKEAKLQKGMQNMEQNRFRVQQNPANREKTTSISQLPNKPIDIQNKRPLSLNASQIQAGRNSRGSPKACHNKGTPKESCLSAEPQSEGHKIRQDSLRKRIKSKSSCVHFHCGKAKEGTKVEVKHQVAAATELDGEKHKEHTVEAMGTCARRSRRRTTSACRTASVGEKLRDQSQSSSGNRDHCEGTAVLFCNVSCTGGIVRNSKQCEAASKGKRHQQKSRNKEVNDERCSPAGSSRPGSAKTVFVNTRNDSVHAVEQTNKVGNNELAKKASPLLSAEAEPTGTVPRNPAACSAPDDSLNLEKTGVIGSRNADDQLCSVAWQSTNIELIPLEIRMQIIEKERKRKELFRKKNYAATVIQRTWRSYQLRQELFQLLSAKRQCKEDEDKWRQEAAAFFIQVAWKKQLNHSPLKSVPSCKNLKSINKTSSAIKTSKQSILKQIYGRSQEGKVHQPTRPPSKLKLSDVQLVSVNNLQCVNLLENMGKSKQFSYNMRPTTAAKSKNTGLKH</sequence>
<feature type="compositionally biased region" description="Basic and acidic residues" evidence="11">
    <location>
        <begin position="520"/>
        <end position="537"/>
    </location>
</feature>